<dbReference type="Pfam" id="PF13730">
    <property type="entry name" value="HTH_36"/>
    <property type="match status" value="1"/>
</dbReference>
<dbReference type="EMBL" id="APBN01000001">
    <property type="protein sequence ID" value="EMT54785.1"/>
    <property type="molecule type" value="Genomic_DNA"/>
</dbReference>
<dbReference type="STRING" id="1300222.I532_04235"/>
<comment type="caution">
    <text evidence="1">The sequence shown here is derived from an EMBL/GenBank/DDBJ whole genome shotgun (WGS) entry which is preliminary data.</text>
</comment>
<name>M8EH39_9BACL</name>
<dbReference type="InterPro" id="IPR036388">
    <property type="entry name" value="WH-like_DNA-bd_sf"/>
</dbReference>
<accession>M8EH39</accession>
<evidence type="ECO:0000313" key="2">
    <source>
        <dbReference type="Proteomes" id="UP000012081"/>
    </source>
</evidence>
<dbReference type="AlphaFoldDB" id="M8EH39"/>
<protein>
    <submittedName>
        <fullName evidence="1">Putative transcriptional regulator</fullName>
    </submittedName>
</protein>
<gene>
    <name evidence="1" type="ORF">I532_04235</name>
</gene>
<keyword evidence="2" id="KW-1185">Reference proteome</keyword>
<sequence>MSAEQNLVSVETQSEYSVTTGRRETRIFVKMYVDAAISGLIADMGAERWQTLCVLASFMDANGDCYPSQEHIARRLGVSRQTAAARIKSLLAYRWRGRPLVHATRGREDGSQRFDNTRYTVLPVSQLAIFNGEAEAMSSGADTGLSVYGSP</sequence>
<proteinExistence type="predicted"/>
<dbReference type="Proteomes" id="UP000012081">
    <property type="component" value="Unassembled WGS sequence"/>
</dbReference>
<dbReference type="RefSeq" id="WP_003386609.1">
    <property type="nucleotide sequence ID" value="NZ_APBN01000001.1"/>
</dbReference>
<evidence type="ECO:0000313" key="1">
    <source>
        <dbReference type="EMBL" id="EMT54785.1"/>
    </source>
</evidence>
<dbReference type="PATRIC" id="fig|1300222.3.peg.875"/>
<dbReference type="Gene3D" id="1.10.10.10">
    <property type="entry name" value="Winged helix-like DNA-binding domain superfamily/Winged helix DNA-binding domain"/>
    <property type="match status" value="1"/>
</dbReference>
<reference evidence="1 2" key="1">
    <citation type="submission" date="2013-03" db="EMBL/GenBank/DDBJ databases">
        <title>Assembly of a new bacterial strain Brevibacillus borstelensis AK1.</title>
        <authorList>
            <person name="Rajan I."/>
            <person name="PoliReddy D."/>
            <person name="Sugumar T."/>
            <person name="Rathinam K."/>
            <person name="Alqarawi S."/>
            <person name="Khalil A.B."/>
            <person name="Sivakumar N."/>
        </authorList>
    </citation>
    <scope>NUCLEOTIDE SEQUENCE [LARGE SCALE GENOMIC DNA]</scope>
    <source>
        <strain evidence="1 2">AK1</strain>
    </source>
</reference>
<dbReference type="OrthoDB" id="2080971at2"/>
<organism evidence="1 2">
    <name type="scientific">Brevibacillus borstelensis AK1</name>
    <dbReference type="NCBI Taxonomy" id="1300222"/>
    <lineage>
        <taxon>Bacteria</taxon>
        <taxon>Bacillati</taxon>
        <taxon>Bacillota</taxon>
        <taxon>Bacilli</taxon>
        <taxon>Bacillales</taxon>
        <taxon>Paenibacillaceae</taxon>
        <taxon>Brevibacillus</taxon>
    </lineage>
</organism>